<comment type="caution">
    <text evidence="2">The sequence shown here is derived from an EMBL/GenBank/DDBJ whole genome shotgun (WGS) entry which is preliminary data.</text>
</comment>
<protein>
    <recommendedName>
        <fullName evidence="4">Bacteriocin biosynthesis cyclodehydratase domain-containing protein</fullName>
    </recommendedName>
</protein>
<proteinExistence type="predicted"/>
<dbReference type="SUPFAM" id="SSF69572">
    <property type="entry name" value="Activating enzymes of the ubiquitin-like proteins"/>
    <property type="match status" value="1"/>
</dbReference>
<dbReference type="InterPro" id="IPR035985">
    <property type="entry name" value="Ubiquitin-activating_enz"/>
</dbReference>
<feature type="region of interest" description="Disordered" evidence="1">
    <location>
        <begin position="1"/>
        <end position="35"/>
    </location>
</feature>
<accession>A0A4R2Q4G4</accession>
<dbReference type="Gene3D" id="3.40.50.720">
    <property type="entry name" value="NAD(P)-binding Rossmann-like Domain"/>
    <property type="match status" value="1"/>
</dbReference>
<dbReference type="EMBL" id="SLXQ01000021">
    <property type="protein sequence ID" value="TCP43632.1"/>
    <property type="molecule type" value="Genomic_DNA"/>
</dbReference>
<dbReference type="Proteomes" id="UP000294911">
    <property type="component" value="Unassembled WGS sequence"/>
</dbReference>
<feature type="compositionally biased region" description="Polar residues" evidence="1">
    <location>
        <begin position="1"/>
        <end position="10"/>
    </location>
</feature>
<evidence type="ECO:0000313" key="2">
    <source>
        <dbReference type="EMBL" id="TCP43632.1"/>
    </source>
</evidence>
<organism evidence="2 3">
    <name type="scientific">Tamaricihabitans halophyticus</name>
    <dbReference type="NCBI Taxonomy" id="1262583"/>
    <lineage>
        <taxon>Bacteria</taxon>
        <taxon>Bacillati</taxon>
        <taxon>Actinomycetota</taxon>
        <taxon>Actinomycetes</taxon>
        <taxon>Pseudonocardiales</taxon>
        <taxon>Pseudonocardiaceae</taxon>
        <taxon>Tamaricihabitans</taxon>
    </lineage>
</organism>
<dbReference type="RefSeq" id="WP_243659267.1">
    <property type="nucleotide sequence ID" value="NZ_SLXQ01000021.1"/>
</dbReference>
<evidence type="ECO:0008006" key="4">
    <source>
        <dbReference type="Google" id="ProtNLM"/>
    </source>
</evidence>
<dbReference type="GO" id="GO:0008641">
    <property type="term" value="F:ubiquitin-like modifier activating enzyme activity"/>
    <property type="evidence" value="ECO:0007669"/>
    <property type="project" value="InterPro"/>
</dbReference>
<evidence type="ECO:0000256" key="1">
    <source>
        <dbReference type="SAM" id="MobiDB-lite"/>
    </source>
</evidence>
<keyword evidence="3" id="KW-1185">Reference proteome</keyword>
<name>A0A4R2Q4G4_9PSEU</name>
<gene>
    <name evidence="2" type="ORF">EV191_12129</name>
</gene>
<reference evidence="2 3" key="1">
    <citation type="submission" date="2019-03" db="EMBL/GenBank/DDBJ databases">
        <title>Genomic Encyclopedia of Type Strains, Phase IV (KMG-IV): sequencing the most valuable type-strain genomes for metagenomic binning, comparative biology and taxonomic classification.</title>
        <authorList>
            <person name="Goeker M."/>
        </authorList>
    </citation>
    <scope>NUCLEOTIDE SEQUENCE [LARGE SCALE GENOMIC DNA]</scope>
    <source>
        <strain evidence="2 3">DSM 45765</strain>
    </source>
</reference>
<evidence type="ECO:0000313" key="3">
    <source>
        <dbReference type="Proteomes" id="UP000294911"/>
    </source>
</evidence>
<dbReference type="AlphaFoldDB" id="A0A4R2Q4G4"/>
<sequence length="375" mass="39383">MTRLPTTTEPADTESRAEQTPHTALPHRPRLPSGMAILDRGPGEVQLGLDPRHAVVLSGLVPAMIETLHLLDGTRSRTALHEAATEHGAELDQLLGMLTEHGLLEDAAADANPVPLTGPLRHEAGTVALRARTRPVDTVRTTRSVLADRANSAVRVIGSGRLASAIAGMLGTSGVGRVTVQASGAVPHADLGCGYTTADLGTPRASFGEAAGARRQRKAGQRWRSLAVLTDSVVPLPELVQELAIDGVPHLSAYALDALGVIGPFVLPGRSSCLRCVELYRAEHDPAWPMLAAQLAGKVAHTDATCVNAVAAAAVGQLLAALDHAEPPPATWQGRLTIDPYDCSVWRIESPRHPDCACTGERTYARKGGRIGCAC</sequence>